<dbReference type="InterPro" id="IPR012341">
    <property type="entry name" value="6hp_glycosidase-like_sf"/>
</dbReference>
<evidence type="ECO:0008006" key="3">
    <source>
        <dbReference type="Google" id="ProtNLM"/>
    </source>
</evidence>
<gene>
    <name evidence="1" type="ordered locus">Emtol_2702</name>
</gene>
<sequence>MRLILRIEYPIKTMTNYLFKTLTLLCFSLPIFAQKIDRKAVVERHIVKINKIDTLASLSIGNGKFAFTVDATGLQTFPDYYANGVPLGTQSEWGWHSFPNTGNYKIEETFKDLESHGRKVLYAAQWNEPKRKKEASDFIRQNPHRLQLGNVGLELYKKDNSLASPSDIQNINQTLNPYTGEIKSHFTFEGTSVDVLTYCDAKNDIITAKIQSSLLKTGQIKIRLRLAYPTDKFIDAGNNWVNADKHLSKIIASSNTRASINHTLDKDQYFVHLAWTNAGKISESQAHYFLLEPSKNSENLGFTCEFSEKKTPISSSFGNVMNSSVLGWKQFWQSGGAIDLAGSTDPRANELERQIILSEYLTKLQCAGSVPPQETGLTYNSWFGKPHLEMHWWHGVHFALWGRVDLLEKSLAWYNKALPTARIIAKRQGFEGARWPKMTDNNGGETSSSVGSYLIWQQPHIITFVELVYRQKPNKQTLEKYKQLVFETADFMTSFADFDKQKGKYILGKGIISAQERFKPEDTFNPTYELNYWYQTLTIAQIWRKRLGMKPNEKWQHVIDNFSPLPQKNGVYLATENAQDSYTNPKYLTDHPAVLCTLGMLPETPMLDKATMKRTFEKVWELWDWQDTWGWDFPMVSMTATRLDMPQKAIDGLMMPIRTNTYLANGHNFQDGRLRLYLPGNGGLLTAVALMCAGYDGCQTQTPGFPKDGTWKVKWEGMQKFF</sequence>
<dbReference type="InterPro" id="IPR008928">
    <property type="entry name" value="6-hairpin_glycosidase_sf"/>
</dbReference>
<proteinExistence type="predicted"/>
<dbReference type="EMBL" id="CP002961">
    <property type="protein sequence ID" value="AFK03838.1"/>
    <property type="molecule type" value="Genomic_DNA"/>
</dbReference>
<organism evidence="1 2">
    <name type="scientific">Emticicia oligotrophica (strain DSM 17448 / CIP 109782 / MTCC 6937 / GPTSA100-15)</name>
    <dbReference type="NCBI Taxonomy" id="929562"/>
    <lineage>
        <taxon>Bacteria</taxon>
        <taxon>Pseudomonadati</taxon>
        <taxon>Bacteroidota</taxon>
        <taxon>Cytophagia</taxon>
        <taxon>Cytophagales</taxon>
        <taxon>Leadbetterellaceae</taxon>
        <taxon>Emticicia</taxon>
    </lineage>
</organism>
<reference evidence="1 2" key="1">
    <citation type="submission" date="2011-07" db="EMBL/GenBank/DDBJ databases">
        <title>The complete genome of chromosome of Emticicia oligotrophica DSM 17448.</title>
        <authorList>
            <consortium name="US DOE Joint Genome Institute (JGI-PGF)"/>
            <person name="Lucas S."/>
            <person name="Han J."/>
            <person name="Lapidus A."/>
            <person name="Bruce D."/>
            <person name="Goodwin L."/>
            <person name="Pitluck S."/>
            <person name="Peters L."/>
            <person name="Kyrpides N."/>
            <person name="Mavromatis K."/>
            <person name="Ivanova N."/>
            <person name="Ovchinnikova G."/>
            <person name="Teshima H."/>
            <person name="Detter J.C."/>
            <person name="Tapia R."/>
            <person name="Han C."/>
            <person name="Land M."/>
            <person name="Hauser L."/>
            <person name="Markowitz V."/>
            <person name="Cheng J.-F."/>
            <person name="Hugenholtz P."/>
            <person name="Woyke T."/>
            <person name="Wu D."/>
            <person name="Tindall B."/>
            <person name="Pomrenke H."/>
            <person name="Brambilla E."/>
            <person name="Klenk H.-P."/>
            <person name="Eisen J.A."/>
        </authorList>
    </citation>
    <scope>NUCLEOTIDE SEQUENCE [LARGE SCALE GENOMIC DNA]</scope>
    <source>
        <strain evidence="1 2">DSM 17448</strain>
    </source>
</reference>
<evidence type="ECO:0000313" key="1">
    <source>
        <dbReference type="EMBL" id="AFK03838.1"/>
    </source>
</evidence>
<dbReference type="SUPFAM" id="SSF48208">
    <property type="entry name" value="Six-hairpin glycosidases"/>
    <property type="match status" value="1"/>
</dbReference>
<protein>
    <recommendedName>
        <fullName evidence="3">Glycosyl hydrolase family 65</fullName>
    </recommendedName>
</protein>
<name>A0ABM5N388_EMTOG</name>
<accession>A0ABM5N388</accession>
<evidence type="ECO:0000313" key="2">
    <source>
        <dbReference type="Proteomes" id="UP000002875"/>
    </source>
</evidence>
<dbReference type="Gene3D" id="1.50.10.10">
    <property type="match status" value="1"/>
</dbReference>
<dbReference type="Proteomes" id="UP000002875">
    <property type="component" value="Chromosome"/>
</dbReference>
<keyword evidence="2" id="KW-1185">Reference proteome</keyword>